<accession>A0A8J4BZK6</accession>
<organism evidence="1 2">
    <name type="scientific">Volvox africanus</name>
    <dbReference type="NCBI Taxonomy" id="51714"/>
    <lineage>
        <taxon>Eukaryota</taxon>
        <taxon>Viridiplantae</taxon>
        <taxon>Chlorophyta</taxon>
        <taxon>core chlorophytes</taxon>
        <taxon>Chlorophyceae</taxon>
        <taxon>CS clade</taxon>
        <taxon>Chlamydomonadales</taxon>
        <taxon>Volvocaceae</taxon>
        <taxon>Volvox</taxon>
    </lineage>
</organism>
<gene>
    <name evidence="1" type="ORF">Vafri_21759</name>
</gene>
<sequence>MGRFPTNPAGAHRVKYDTGPLLELCQDEDEEGEEAEGEGRKGATDAWIHVAVCHVVLDPDLNPDLNSDVESIRKDADVGGDVGDASDQAVALARRGLSGPFRGCLQVGIKTLKP</sequence>
<keyword evidence="2" id="KW-1185">Reference proteome</keyword>
<evidence type="ECO:0000313" key="1">
    <source>
        <dbReference type="EMBL" id="GIL68493.1"/>
    </source>
</evidence>
<dbReference type="Proteomes" id="UP000747399">
    <property type="component" value="Unassembled WGS sequence"/>
</dbReference>
<dbReference type="EMBL" id="BNCO01000119">
    <property type="protein sequence ID" value="GIL68493.1"/>
    <property type="molecule type" value="Genomic_DNA"/>
</dbReference>
<comment type="caution">
    <text evidence="1">The sequence shown here is derived from an EMBL/GenBank/DDBJ whole genome shotgun (WGS) entry which is preliminary data.</text>
</comment>
<name>A0A8J4BZK6_9CHLO</name>
<proteinExistence type="predicted"/>
<evidence type="ECO:0000313" key="2">
    <source>
        <dbReference type="Proteomes" id="UP000747399"/>
    </source>
</evidence>
<protein>
    <submittedName>
        <fullName evidence="1">Uncharacterized protein</fullName>
    </submittedName>
</protein>
<dbReference type="AlphaFoldDB" id="A0A8J4BZK6"/>
<reference evidence="1" key="1">
    <citation type="journal article" date="2021" name="Proc. Natl. Acad. Sci. U.S.A.">
        <title>Three genomes in the algal genus Volvox reveal the fate of a haploid sex-determining region after a transition to homothallism.</title>
        <authorList>
            <person name="Yamamoto K."/>
            <person name="Hamaji T."/>
            <person name="Kawai-Toyooka H."/>
            <person name="Matsuzaki R."/>
            <person name="Takahashi F."/>
            <person name="Nishimura Y."/>
            <person name="Kawachi M."/>
            <person name="Noguchi H."/>
            <person name="Minakuchi Y."/>
            <person name="Umen J.G."/>
            <person name="Toyoda A."/>
            <person name="Nozaki H."/>
        </authorList>
    </citation>
    <scope>NUCLEOTIDE SEQUENCE</scope>
    <source>
        <strain evidence="1">NIES-3780</strain>
    </source>
</reference>